<dbReference type="GO" id="GO:0005794">
    <property type="term" value="C:Golgi apparatus"/>
    <property type="evidence" value="ECO:0007669"/>
    <property type="project" value="TreeGrafter"/>
</dbReference>
<dbReference type="CDD" id="cd14477">
    <property type="entry name" value="SPX_XPR1_like"/>
    <property type="match status" value="1"/>
</dbReference>
<dbReference type="PROSITE" id="PS51380">
    <property type="entry name" value="EXS"/>
    <property type="match status" value="1"/>
</dbReference>
<keyword evidence="5 7" id="KW-0472">Membrane</keyword>
<name>A0A6A4J7I5_APOLU</name>
<dbReference type="PANTHER" id="PTHR10783">
    <property type="entry name" value="XENOTROPIC AND POLYTROPIC RETROVIRUS RECEPTOR 1-RELATED"/>
    <property type="match status" value="1"/>
</dbReference>
<evidence type="ECO:0000256" key="3">
    <source>
        <dbReference type="ARBA" id="ARBA00022692"/>
    </source>
</evidence>
<sequence length="704" mass="81543">MKFAEHLSAHITPEWRKQYINYEEMKAMLYTAVEEAPSMESADPDELTRHFKSFKETFFAYCDTELKKINTFYSEKLAEATRKFATLKSELSLAMKVAGKAKPKLSDIMNTQKKNVSARKVQDLKLAFSEYYLSLILLQNYQNLNFTGFRKILKKHDKLLNTDQGAKYREEYVESAHFHTNTDIGRLITEVETTVTGDLEGGDRQKAMKRLRVPPLGEKQTPWTTFKVGLFSGSFIVLFCAVLVSAVYHNEEGEDLRTTFKLFRAPLLLVEFLFLIGVNIYGWRSSGVNHVLIFELDPRNHLSEQDLMELAAIMGVVWTLSLLCFFYSPDLSIPRYFNPIGLVGVMLLFFLNPFKVLRHDARWWTVKVMWKCIAAPFYYVNFADFWLADQFNSLVTVFVDFHYIFYFYFVGADENGGDCCSGTTYIVSKSVVNCIPAWMRFAQCLRRYRDSREVFPHLVNAGKYSTTFFVVIFNALKTIYKEDFASQDFDPFFYAWFASNIVSTIYAYAWDIWMDWGLMDSNAGDNKFLREEIVYSSKSFYYFAIIEDLVLRCSWLFTHFATSSGQVDSELMTSITAPLEVFRRFVWNFFRLENEHLNNCGKFRAVRDISVAPIDSSDHGQIIRMMDDLDGVFNRNQKKKPKKQKEEKRALLGRQYSDQVSISISGLSTPSHSTPSGTPSTTHRGSDRRFLQPQAARFHLIGNR</sequence>
<evidence type="ECO:0000256" key="1">
    <source>
        <dbReference type="ARBA" id="ARBA00004141"/>
    </source>
</evidence>
<feature type="region of interest" description="Disordered" evidence="6">
    <location>
        <begin position="664"/>
        <end position="695"/>
    </location>
</feature>
<evidence type="ECO:0000256" key="7">
    <source>
        <dbReference type="SAM" id="Phobius"/>
    </source>
</evidence>
<proteinExistence type="inferred from homology"/>
<dbReference type="InterPro" id="IPR004342">
    <property type="entry name" value="EXS_C"/>
</dbReference>
<dbReference type="EMBL" id="WIXP02000012">
    <property type="protein sequence ID" value="KAF6202171.1"/>
    <property type="molecule type" value="Genomic_DNA"/>
</dbReference>
<evidence type="ECO:0000256" key="2">
    <source>
        <dbReference type="ARBA" id="ARBA00009665"/>
    </source>
</evidence>
<dbReference type="InterPro" id="IPR004331">
    <property type="entry name" value="SPX_dom"/>
</dbReference>
<feature type="transmembrane region" description="Helical" evidence="7">
    <location>
        <begin position="228"/>
        <end position="248"/>
    </location>
</feature>
<evidence type="ECO:0000256" key="5">
    <source>
        <dbReference type="ARBA" id="ARBA00023136"/>
    </source>
</evidence>
<accession>A0A6A4J7I5</accession>
<protein>
    <recommendedName>
        <fullName evidence="10">SPX domain-containing protein</fullName>
    </recommendedName>
</protein>
<organism evidence="8 9">
    <name type="scientific">Apolygus lucorum</name>
    <name type="common">Small green plant bug</name>
    <name type="synonym">Lygocoris lucorum</name>
    <dbReference type="NCBI Taxonomy" id="248454"/>
    <lineage>
        <taxon>Eukaryota</taxon>
        <taxon>Metazoa</taxon>
        <taxon>Ecdysozoa</taxon>
        <taxon>Arthropoda</taxon>
        <taxon>Hexapoda</taxon>
        <taxon>Insecta</taxon>
        <taxon>Pterygota</taxon>
        <taxon>Neoptera</taxon>
        <taxon>Paraneoptera</taxon>
        <taxon>Hemiptera</taxon>
        <taxon>Heteroptera</taxon>
        <taxon>Panheteroptera</taxon>
        <taxon>Cimicomorpha</taxon>
        <taxon>Miridae</taxon>
        <taxon>Mirini</taxon>
        <taxon>Apolygus</taxon>
    </lineage>
</organism>
<reference evidence="8" key="1">
    <citation type="journal article" date="2021" name="Mol. Ecol. Resour.">
        <title>Apolygus lucorum genome provides insights into omnivorousness and mesophyll feeding.</title>
        <authorList>
            <person name="Liu Y."/>
            <person name="Liu H."/>
            <person name="Wang H."/>
            <person name="Huang T."/>
            <person name="Liu B."/>
            <person name="Yang B."/>
            <person name="Yin L."/>
            <person name="Li B."/>
            <person name="Zhang Y."/>
            <person name="Zhang S."/>
            <person name="Jiang F."/>
            <person name="Zhang X."/>
            <person name="Ren Y."/>
            <person name="Wang B."/>
            <person name="Wang S."/>
            <person name="Lu Y."/>
            <person name="Wu K."/>
            <person name="Fan W."/>
            <person name="Wang G."/>
        </authorList>
    </citation>
    <scope>NUCLEOTIDE SEQUENCE</scope>
    <source>
        <strain evidence="8">12Hb</strain>
    </source>
</reference>
<dbReference type="OrthoDB" id="9970435at2759"/>
<keyword evidence="3 7" id="KW-0812">Transmembrane</keyword>
<dbReference type="AlphaFoldDB" id="A0A6A4J7I5"/>
<dbReference type="GO" id="GO:0016036">
    <property type="term" value="P:cellular response to phosphate starvation"/>
    <property type="evidence" value="ECO:0007669"/>
    <property type="project" value="TreeGrafter"/>
</dbReference>
<dbReference type="GO" id="GO:0006817">
    <property type="term" value="P:phosphate ion transport"/>
    <property type="evidence" value="ECO:0007669"/>
    <property type="project" value="TreeGrafter"/>
</dbReference>
<dbReference type="GO" id="GO:0005886">
    <property type="term" value="C:plasma membrane"/>
    <property type="evidence" value="ECO:0007669"/>
    <property type="project" value="TreeGrafter"/>
</dbReference>
<evidence type="ECO:0000313" key="8">
    <source>
        <dbReference type="EMBL" id="KAF6202171.1"/>
    </source>
</evidence>
<evidence type="ECO:0008006" key="10">
    <source>
        <dbReference type="Google" id="ProtNLM"/>
    </source>
</evidence>
<evidence type="ECO:0000256" key="6">
    <source>
        <dbReference type="SAM" id="MobiDB-lite"/>
    </source>
</evidence>
<comment type="similarity">
    <text evidence="2">Belongs to the SYG1 (TC 2.A.94) family.</text>
</comment>
<gene>
    <name evidence="8" type="ORF">GE061_004569</name>
</gene>
<evidence type="ECO:0000256" key="4">
    <source>
        <dbReference type="ARBA" id="ARBA00022989"/>
    </source>
</evidence>
<feature type="transmembrane region" description="Helical" evidence="7">
    <location>
        <begin position="307"/>
        <end position="328"/>
    </location>
</feature>
<feature type="transmembrane region" description="Helical" evidence="7">
    <location>
        <begin position="492"/>
        <end position="510"/>
    </location>
</feature>
<evidence type="ECO:0000313" key="9">
    <source>
        <dbReference type="Proteomes" id="UP000466442"/>
    </source>
</evidence>
<dbReference type="PROSITE" id="PS51382">
    <property type="entry name" value="SPX"/>
    <property type="match status" value="1"/>
</dbReference>
<dbReference type="Pfam" id="PF03124">
    <property type="entry name" value="EXS"/>
    <property type="match status" value="1"/>
</dbReference>
<comment type="subcellular location">
    <subcellularLocation>
        <location evidence="1">Membrane</location>
        <topology evidence="1">Multi-pass membrane protein</topology>
    </subcellularLocation>
</comment>
<dbReference type="GO" id="GO:0000822">
    <property type="term" value="F:inositol hexakisphosphate binding"/>
    <property type="evidence" value="ECO:0007669"/>
    <property type="project" value="TreeGrafter"/>
</dbReference>
<feature type="transmembrane region" description="Helical" evidence="7">
    <location>
        <begin position="340"/>
        <end position="357"/>
    </location>
</feature>
<keyword evidence="9" id="KW-1185">Reference proteome</keyword>
<comment type="caution">
    <text evidence="8">The sequence shown here is derived from an EMBL/GenBank/DDBJ whole genome shotgun (WGS) entry which is preliminary data.</text>
</comment>
<dbReference type="Pfam" id="PF03105">
    <property type="entry name" value="SPX"/>
    <property type="match status" value="3"/>
</dbReference>
<keyword evidence="4 7" id="KW-1133">Transmembrane helix</keyword>
<feature type="compositionally biased region" description="Low complexity" evidence="6">
    <location>
        <begin position="665"/>
        <end position="683"/>
    </location>
</feature>
<dbReference type="Proteomes" id="UP000466442">
    <property type="component" value="Linkage Group LG12"/>
</dbReference>
<feature type="transmembrane region" description="Helical" evidence="7">
    <location>
        <begin position="461"/>
        <end position="480"/>
    </location>
</feature>
<dbReference type="PANTHER" id="PTHR10783:SF127">
    <property type="entry name" value="LD30826P-RELATED"/>
    <property type="match status" value="1"/>
</dbReference>
<feature type="transmembrane region" description="Helical" evidence="7">
    <location>
        <begin position="268"/>
        <end position="286"/>
    </location>
</feature>